<accession>A0A6H1ZCU7</accession>
<dbReference type="AlphaFoldDB" id="A0A6H1ZCU7"/>
<keyword evidence="1" id="KW-1133">Transmembrane helix</keyword>
<gene>
    <name evidence="2" type="ORF">TM448A00274_0017</name>
    <name evidence="3" type="ORF">TM448B00451_0010</name>
</gene>
<protein>
    <submittedName>
        <fullName evidence="2">Uncharacterized protein</fullName>
    </submittedName>
</protein>
<organism evidence="2">
    <name type="scientific">viral metagenome</name>
    <dbReference type="NCBI Taxonomy" id="1070528"/>
    <lineage>
        <taxon>unclassified sequences</taxon>
        <taxon>metagenomes</taxon>
        <taxon>organismal metagenomes</taxon>
    </lineage>
</organism>
<dbReference type="EMBL" id="MT143996">
    <property type="protein sequence ID" value="QJA45733.1"/>
    <property type="molecule type" value="Genomic_DNA"/>
</dbReference>
<name>A0A6H1ZCU7_9ZZZZ</name>
<evidence type="ECO:0000256" key="1">
    <source>
        <dbReference type="SAM" id="Phobius"/>
    </source>
</evidence>
<reference evidence="2" key="1">
    <citation type="submission" date="2020-03" db="EMBL/GenBank/DDBJ databases">
        <title>The deep terrestrial virosphere.</title>
        <authorList>
            <person name="Holmfeldt K."/>
            <person name="Nilsson E."/>
            <person name="Simone D."/>
            <person name="Lopez-Fernandez M."/>
            <person name="Wu X."/>
            <person name="de Brujin I."/>
            <person name="Lundin D."/>
            <person name="Andersson A."/>
            <person name="Bertilsson S."/>
            <person name="Dopson M."/>
        </authorList>
    </citation>
    <scope>NUCLEOTIDE SEQUENCE</scope>
    <source>
        <strain evidence="2">TM448A00274</strain>
        <strain evidence="3">TM448B00451</strain>
    </source>
</reference>
<proteinExistence type="predicted"/>
<dbReference type="EMBL" id="MT144621">
    <property type="protein sequence ID" value="QJH95486.1"/>
    <property type="molecule type" value="Genomic_DNA"/>
</dbReference>
<keyword evidence="1" id="KW-0812">Transmembrane</keyword>
<keyword evidence="1" id="KW-0472">Membrane</keyword>
<sequence>MWQFMCGMVFLGLGFFLVDIYIFPARVLDARLFELTIGGLLRIFFGTFLVLVSGGIGCFIGDCIADYRGDRG</sequence>
<feature type="transmembrane region" description="Helical" evidence="1">
    <location>
        <begin position="43"/>
        <end position="65"/>
    </location>
</feature>
<evidence type="ECO:0000313" key="3">
    <source>
        <dbReference type="EMBL" id="QJH95486.1"/>
    </source>
</evidence>
<feature type="transmembrane region" description="Helical" evidence="1">
    <location>
        <begin position="5"/>
        <end position="23"/>
    </location>
</feature>
<evidence type="ECO:0000313" key="2">
    <source>
        <dbReference type="EMBL" id="QJA45733.1"/>
    </source>
</evidence>